<dbReference type="Proteomes" id="UP000316270">
    <property type="component" value="Chromosome 12"/>
</dbReference>
<keyword evidence="1" id="KW-1133">Transmembrane helix</keyword>
<evidence type="ECO:0000256" key="1">
    <source>
        <dbReference type="SAM" id="Phobius"/>
    </source>
</evidence>
<accession>A0A517LHQ2</accession>
<dbReference type="AlphaFoldDB" id="A0A517LHQ2"/>
<sequence>MEGLIFSPTQILQPPPPLQHEFLPATKQIDSIMEIALVMLLTFALLSVIAVISHRFNSPFGRPREQGLLHQLPFELRQEILARAAPWDPRPTYAQPGKNEQSYVPLRVRTRKWLLPFSRLYQAAETLPTKLPLLYLRDFQPPIKYKSAFKPLLMVNRQTRLDMLATIVSTKLHDIRYNIVPSGLLTVDYVHNGDNDTVEAAWWQLSLPAHAIPRLDLVIVVFIPWNATLRTLYENKFPFLYRSALSRVVRSIADIIARIIHHGPHLENPTPLETPITIETLRVEESGDKRISEALPFRSKAM</sequence>
<feature type="transmembrane region" description="Helical" evidence="1">
    <location>
        <begin position="32"/>
        <end position="52"/>
    </location>
</feature>
<proteinExistence type="predicted"/>
<evidence type="ECO:0000313" key="2">
    <source>
        <dbReference type="EMBL" id="QDS75106.1"/>
    </source>
</evidence>
<dbReference type="EMBL" id="CP042196">
    <property type="protein sequence ID" value="QDS75106.1"/>
    <property type="molecule type" value="Genomic_DNA"/>
</dbReference>
<protein>
    <submittedName>
        <fullName evidence="2">Uncharacterized protein</fullName>
    </submittedName>
</protein>
<keyword evidence="1" id="KW-0472">Membrane</keyword>
<keyword evidence="3" id="KW-1185">Reference proteome</keyword>
<organism evidence="2 3">
    <name type="scientific">Venturia effusa</name>
    <dbReference type="NCBI Taxonomy" id="50376"/>
    <lineage>
        <taxon>Eukaryota</taxon>
        <taxon>Fungi</taxon>
        <taxon>Dikarya</taxon>
        <taxon>Ascomycota</taxon>
        <taxon>Pezizomycotina</taxon>
        <taxon>Dothideomycetes</taxon>
        <taxon>Pleosporomycetidae</taxon>
        <taxon>Venturiales</taxon>
        <taxon>Venturiaceae</taxon>
        <taxon>Venturia</taxon>
    </lineage>
</organism>
<evidence type="ECO:0000313" key="3">
    <source>
        <dbReference type="Proteomes" id="UP000316270"/>
    </source>
</evidence>
<reference evidence="2 3" key="1">
    <citation type="submission" date="2019-07" db="EMBL/GenBank/DDBJ databases">
        <title>Finished genome of Venturia effusa.</title>
        <authorList>
            <person name="Young C.A."/>
            <person name="Cox M.P."/>
            <person name="Ganley A.R.D."/>
            <person name="David W.J."/>
        </authorList>
    </citation>
    <scope>NUCLEOTIDE SEQUENCE [LARGE SCALE GENOMIC DNA]</scope>
    <source>
        <strain evidence="3">albino</strain>
    </source>
</reference>
<keyword evidence="1" id="KW-0812">Transmembrane</keyword>
<gene>
    <name evidence="2" type="ORF">FKW77_007226</name>
</gene>
<name>A0A517LHQ2_9PEZI</name>